<gene>
    <name evidence="2" type="ORF">KDH_77250</name>
</gene>
<name>A0ABQ6G7X1_9CHLR</name>
<evidence type="ECO:0000256" key="1">
    <source>
        <dbReference type="SAM" id="Phobius"/>
    </source>
</evidence>
<accession>A0ABQ6G7X1</accession>
<protein>
    <submittedName>
        <fullName evidence="2">Uncharacterized protein</fullName>
    </submittedName>
</protein>
<proteinExistence type="predicted"/>
<feature type="transmembrane region" description="Helical" evidence="1">
    <location>
        <begin position="12"/>
        <end position="31"/>
    </location>
</feature>
<evidence type="ECO:0000313" key="3">
    <source>
        <dbReference type="Proteomes" id="UP001344906"/>
    </source>
</evidence>
<sequence length="70" mass="7956">MWEANKRGQAPHVLHLFLFVHFLTLKIWSLAPAFLFEYGTFGHEAATRQSQGNPGTTYDAVKVMGSDWMT</sequence>
<keyword evidence="1" id="KW-1133">Transmembrane helix</keyword>
<evidence type="ECO:0000313" key="2">
    <source>
        <dbReference type="EMBL" id="GLV60906.1"/>
    </source>
</evidence>
<keyword evidence="1" id="KW-0812">Transmembrane</keyword>
<dbReference type="Proteomes" id="UP001344906">
    <property type="component" value="Unassembled WGS sequence"/>
</dbReference>
<comment type="caution">
    <text evidence="2">The sequence shown here is derived from an EMBL/GenBank/DDBJ whole genome shotgun (WGS) entry which is preliminary data.</text>
</comment>
<dbReference type="EMBL" id="BSRI01000002">
    <property type="protein sequence ID" value="GLV60906.1"/>
    <property type="molecule type" value="Genomic_DNA"/>
</dbReference>
<reference evidence="2 3" key="1">
    <citation type="submission" date="2023-02" db="EMBL/GenBank/DDBJ databases">
        <title>Dictyobacter halimunensis sp. nov., a new member of the class Ktedonobacteria from forest soil in a geothermal area.</title>
        <authorList>
            <person name="Rachmania M.K."/>
            <person name="Ningsih F."/>
            <person name="Sakai Y."/>
            <person name="Yabe S."/>
            <person name="Yokota A."/>
            <person name="Sjamsuridzal W."/>
        </authorList>
    </citation>
    <scope>NUCLEOTIDE SEQUENCE [LARGE SCALE GENOMIC DNA]</scope>
    <source>
        <strain evidence="2 3">S3.2.2.5</strain>
    </source>
</reference>
<organism evidence="2 3">
    <name type="scientific">Dictyobacter halimunensis</name>
    <dbReference type="NCBI Taxonomy" id="3026934"/>
    <lineage>
        <taxon>Bacteria</taxon>
        <taxon>Bacillati</taxon>
        <taxon>Chloroflexota</taxon>
        <taxon>Ktedonobacteria</taxon>
        <taxon>Ktedonobacterales</taxon>
        <taxon>Dictyobacteraceae</taxon>
        <taxon>Dictyobacter</taxon>
    </lineage>
</organism>
<keyword evidence="1" id="KW-0472">Membrane</keyword>
<keyword evidence="3" id="KW-1185">Reference proteome</keyword>